<organism evidence="3 4">
    <name type="scientific">Succinivibrio dextrinosolvens DSM 3072</name>
    <dbReference type="NCBI Taxonomy" id="1123324"/>
    <lineage>
        <taxon>Bacteria</taxon>
        <taxon>Pseudomonadati</taxon>
        <taxon>Pseudomonadota</taxon>
        <taxon>Gammaproteobacteria</taxon>
        <taxon>Aeromonadales</taxon>
        <taxon>Succinivibrionaceae</taxon>
        <taxon>Succinivibrio</taxon>
    </lineage>
</organism>
<dbReference type="InterPro" id="IPR001920">
    <property type="entry name" value="Asp/Glu_race"/>
</dbReference>
<dbReference type="GO" id="GO:0047661">
    <property type="term" value="F:amino-acid racemase activity"/>
    <property type="evidence" value="ECO:0007669"/>
    <property type="project" value="InterPro"/>
</dbReference>
<keyword evidence="4" id="KW-1185">Reference proteome</keyword>
<dbReference type="PANTHER" id="PTHR21198:SF7">
    <property type="entry name" value="ASPARTATE-GLUTAMATE RACEMASE FAMILY"/>
    <property type="match status" value="1"/>
</dbReference>
<dbReference type="InterPro" id="IPR004380">
    <property type="entry name" value="Asp_race"/>
</dbReference>
<comment type="similarity">
    <text evidence="1">Belongs to the aspartate/glutamate racemases family.</text>
</comment>
<gene>
    <name evidence="3" type="ORF">SAMN02745213_02243</name>
</gene>
<reference evidence="4" key="1">
    <citation type="submission" date="2017-02" db="EMBL/GenBank/DDBJ databases">
        <authorList>
            <person name="Varghese N."/>
            <person name="Submissions S."/>
        </authorList>
    </citation>
    <scope>NUCLEOTIDE SEQUENCE [LARGE SCALE GENOMIC DNA]</scope>
    <source>
        <strain evidence="4">DSM 3072</strain>
    </source>
</reference>
<dbReference type="PANTHER" id="PTHR21198">
    <property type="entry name" value="GLUTAMATE RACEMASE"/>
    <property type="match status" value="1"/>
</dbReference>
<dbReference type="Pfam" id="PF01177">
    <property type="entry name" value="Asp_Glu_race"/>
    <property type="match status" value="1"/>
</dbReference>
<dbReference type="NCBIfam" id="TIGR00035">
    <property type="entry name" value="asp_race"/>
    <property type="match status" value="1"/>
</dbReference>
<keyword evidence="2" id="KW-0413">Isomerase</keyword>
<dbReference type="STRING" id="83771.SAMN02910357_00465"/>
<proteinExistence type="inferred from homology"/>
<dbReference type="SUPFAM" id="SSF53681">
    <property type="entry name" value="Aspartate/glutamate racemase"/>
    <property type="match status" value="2"/>
</dbReference>
<dbReference type="EMBL" id="FUXX01000061">
    <property type="protein sequence ID" value="SKA69667.1"/>
    <property type="molecule type" value="Genomic_DNA"/>
</dbReference>
<dbReference type="InterPro" id="IPR015942">
    <property type="entry name" value="Asp/Glu/hydantoin_racemase"/>
</dbReference>
<name>A0A1T4VXK4_9GAMM</name>
<dbReference type="Proteomes" id="UP000242432">
    <property type="component" value="Unassembled WGS sequence"/>
</dbReference>
<dbReference type="Gene3D" id="3.40.50.1860">
    <property type="match status" value="2"/>
</dbReference>
<protein>
    <submittedName>
        <fullName evidence="3">Aspartate racemase</fullName>
    </submittedName>
</protein>
<evidence type="ECO:0000256" key="2">
    <source>
        <dbReference type="ARBA" id="ARBA00023235"/>
    </source>
</evidence>
<evidence type="ECO:0000256" key="1">
    <source>
        <dbReference type="ARBA" id="ARBA00007847"/>
    </source>
</evidence>
<evidence type="ECO:0000313" key="3">
    <source>
        <dbReference type="EMBL" id="SKA69667.1"/>
    </source>
</evidence>
<dbReference type="AlphaFoldDB" id="A0A1T4VXK4"/>
<dbReference type="RefSeq" id="WP_078929527.1">
    <property type="nucleotide sequence ID" value="NZ_FUXX01000061.1"/>
</dbReference>
<sequence length="230" mass="25287">MKTIGLIGGMSWEGTATYYRIINETVQKELGGYNSAKIILNSVNFAEIETCRSQGDWDKAGQIISEAAVSLEKAGADFILIASNTMHKVVPMIQPHISLPILHIAKATLMTLKEKNIKKVGLMATKYTLTHDFYKNILTDGGIEVLIPREEEIELANNIIYKELCLGKIKDASRGIYQRIIDGLDMGGAQGIIFGCAEIGLLISQKYVRLPVFDSTVIHATIAAKEAMKD</sequence>
<accession>A0A1T4VXK4</accession>
<evidence type="ECO:0000313" key="4">
    <source>
        <dbReference type="Proteomes" id="UP000242432"/>
    </source>
</evidence>